<dbReference type="PANTHER" id="PTHR13992">
    <property type="entry name" value="NUCLEAR RECEPTOR CO-REPRESSOR RELATED NCOR"/>
    <property type="match status" value="1"/>
</dbReference>
<comment type="similarity">
    <text evidence="2">Belongs to the N-CoR nuclear receptor corepressors family.</text>
</comment>
<dbReference type="SUPFAM" id="SSF46689">
    <property type="entry name" value="Homeodomain-like"/>
    <property type="match status" value="2"/>
</dbReference>
<name>A0A1D1VSX7_RAMVA</name>
<evidence type="ECO:0000313" key="7">
    <source>
        <dbReference type="Proteomes" id="UP000186922"/>
    </source>
</evidence>
<feature type="compositionally biased region" description="Polar residues" evidence="3">
    <location>
        <begin position="65"/>
        <end position="76"/>
    </location>
</feature>
<dbReference type="GO" id="GO:0032991">
    <property type="term" value="C:protein-containing complex"/>
    <property type="evidence" value="ECO:0007669"/>
    <property type="project" value="UniProtKB-ARBA"/>
</dbReference>
<feature type="region of interest" description="Disordered" evidence="3">
    <location>
        <begin position="876"/>
        <end position="899"/>
    </location>
</feature>
<dbReference type="SMART" id="SM00717">
    <property type="entry name" value="SANT"/>
    <property type="match status" value="2"/>
</dbReference>
<comment type="caution">
    <text evidence="6">The sequence shown here is derived from an EMBL/GenBank/DDBJ whole genome shotgun (WGS) entry which is preliminary data.</text>
</comment>
<feature type="region of interest" description="Disordered" evidence="3">
    <location>
        <begin position="159"/>
        <end position="186"/>
    </location>
</feature>
<reference evidence="6 7" key="1">
    <citation type="journal article" date="2016" name="Nat. Commun.">
        <title>Extremotolerant tardigrade genome and improved radiotolerance of human cultured cells by tardigrade-unique protein.</title>
        <authorList>
            <person name="Hashimoto T."/>
            <person name="Horikawa D.D."/>
            <person name="Saito Y."/>
            <person name="Kuwahara H."/>
            <person name="Kozuka-Hata H."/>
            <person name="Shin-I T."/>
            <person name="Minakuchi Y."/>
            <person name="Ohishi K."/>
            <person name="Motoyama A."/>
            <person name="Aizu T."/>
            <person name="Enomoto A."/>
            <person name="Kondo K."/>
            <person name="Tanaka S."/>
            <person name="Hara Y."/>
            <person name="Koshikawa S."/>
            <person name="Sagara H."/>
            <person name="Miura T."/>
            <person name="Yokobori S."/>
            <person name="Miyagawa K."/>
            <person name="Suzuki Y."/>
            <person name="Kubo T."/>
            <person name="Oyama M."/>
            <person name="Kohara Y."/>
            <person name="Fujiyama A."/>
            <person name="Arakawa K."/>
            <person name="Katayama T."/>
            <person name="Toyoda A."/>
            <person name="Kunieda T."/>
        </authorList>
    </citation>
    <scope>NUCLEOTIDE SEQUENCE [LARGE SCALE GENOMIC DNA]</scope>
    <source>
        <strain evidence="6 7">YOKOZUNA-1</strain>
    </source>
</reference>
<protein>
    <recommendedName>
        <fullName evidence="8">SANT domain-containing protein</fullName>
    </recommendedName>
</protein>
<keyword evidence="7" id="KW-1185">Reference proteome</keyword>
<dbReference type="InterPro" id="IPR009057">
    <property type="entry name" value="Homeodomain-like_sf"/>
</dbReference>
<evidence type="ECO:0000256" key="3">
    <source>
        <dbReference type="SAM" id="MobiDB-lite"/>
    </source>
</evidence>
<dbReference type="STRING" id="947166.A0A1D1VSX7"/>
<feature type="region of interest" description="Disordered" evidence="3">
    <location>
        <begin position="1124"/>
        <end position="1167"/>
    </location>
</feature>
<feature type="compositionally biased region" description="Pro residues" evidence="3">
    <location>
        <begin position="810"/>
        <end position="827"/>
    </location>
</feature>
<dbReference type="PROSITE" id="PS51293">
    <property type="entry name" value="SANT"/>
    <property type="match status" value="2"/>
</dbReference>
<feature type="domain" description="SANT" evidence="5">
    <location>
        <begin position="558"/>
        <end position="604"/>
    </location>
</feature>
<accession>A0A1D1VSX7</accession>
<feature type="region of interest" description="Disordered" evidence="3">
    <location>
        <begin position="1"/>
        <end position="76"/>
    </location>
</feature>
<dbReference type="Pfam" id="PF00249">
    <property type="entry name" value="Myb_DNA-binding"/>
    <property type="match status" value="1"/>
</dbReference>
<dbReference type="EMBL" id="BDGG01000007">
    <property type="protein sequence ID" value="GAV02064.1"/>
    <property type="molecule type" value="Genomic_DNA"/>
</dbReference>
<gene>
    <name evidence="6" type="primary">RvY_12676-1</name>
    <name evidence="6" type="synonym">RvY_12676.1</name>
    <name evidence="6" type="ORF">RvY_12676</name>
</gene>
<evidence type="ECO:0000259" key="5">
    <source>
        <dbReference type="PROSITE" id="PS51293"/>
    </source>
</evidence>
<feature type="domain" description="SANT" evidence="5">
    <location>
        <begin position="383"/>
        <end position="429"/>
    </location>
</feature>
<dbReference type="CDD" id="cd00167">
    <property type="entry name" value="SANT"/>
    <property type="match status" value="1"/>
</dbReference>
<feature type="region of interest" description="Disordered" evidence="3">
    <location>
        <begin position="704"/>
        <end position="733"/>
    </location>
</feature>
<feature type="region of interest" description="Disordered" evidence="3">
    <location>
        <begin position="976"/>
        <end position="1033"/>
    </location>
</feature>
<feature type="domain" description="Myb-like" evidence="4">
    <location>
        <begin position="562"/>
        <end position="605"/>
    </location>
</feature>
<dbReference type="InterPro" id="IPR051571">
    <property type="entry name" value="N-CoR_corepressor"/>
</dbReference>
<dbReference type="Gene3D" id="1.10.10.60">
    <property type="entry name" value="Homeodomain-like"/>
    <property type="match status" value="2"/>
</dbReference>
<evidence type="ECO:0008006" key="8">
    <source>
        <dbReference type="Google" id="ProtNLM"/>
    </source>
</evidence>
<evidence type="ECO:0000256" key="1">
    <source>
        <dbReference type="ARBA" id="ARBA00004123"/>
    </source>
</evidence>
<dbReference type="Proteomes" id="UP000186922">
    <property type="component" value="Unassembled WGS sequence"/>
</dbReference>
<feature type="compositionally biased region" description="Basic and acidic residues" evidence="3">
    <location>
        <begin position="159"/>
        <end position="177"/>
    </location>
</feature>
<feature type="compositionally biased region" description="Polar residues" evidence="3">
    <location>
        <begin position="883"/>
        <end position="899"/>
    </location>
</feature>
<comment type="subcellular location">
    <subcellularLocation>
        <location evidence="1">Nucleus</location>
    </subcellularLocation>
</comment>
<feature type="region of interest" description="Disordered" evidence="3">
    <location>
        <begin position="789"/>
        <end position="838"/>
    </location>
</feature>
<dbReference type="PANTHER" id="PTHR13992:SF39">
    <property type="entry name" value="SMRTER, ISOFORM G"/>
    <property type="match status" value="1"/>
</dbReference>
<dbReference type="InterPro" id="IPR001005">
    <property type="entry name" value="SANT/Myb"/>
</dbReference>
<feature type="region of interest" description="Disordered" evidence="3">
    <location>
        <begin position="1046"/>
        <end position="1108"/>
    </location>
</feature>
<sequence length="1282" mass="143041">MGFLGDTASPMYFARSPTATHRSAQGAPAYHAPSAQQPLHHLSPNVPNNYPAGIPRYPAYDYHGASSSNMPVQNTSKKPRLIESDHHISQDPYSQPPRGSYGLSRPIPLEAISPPTADENLEYEVKLRLLRDEISVLDRRREDSERTLNQWEAELKSVEARKEEHDKAPRSETEVTKPDSPNGGVFSDMVRRIISENKKISEAEHKSATKKFVLPPSSTTTPKHPCDLGDIMQVLRDYQRQRPSIISRLKKDRQAKQIRERYLKERYKQLTQAYVDRRERIEGNPKRKAREVKLREYYERQFPELKKMRDDKKNRLKGGNDEVDGASTLSGSEESDMEKFQRNAVLVPMLLDAKDRSRHFFDRNRLSENVTNEYKESITSVFWTQEEKDIFKEKYLQRPKDFLHISSFLRRKSVQDCVQHYYLTKRKENYKQLVKKQKAYKIRRGPNKRIQSMDDSLKLVNASAVSALNPMSATSIRLSSVHAELRGAEAEREEVSAVSSMTIVCPARKCQARRRVIKRLFKAPVDVTNFAEIFKFIELSETATSCCKYCVSFLERRLGLRKWSTTEVEALKKGLATHGSNWTLIAKLVATKRLRDCVQYYKRHCGDFMGIGSGLVQLPNAAADEYSPFSDTSSSEDEGGEALPSPIKVEETTTTKRNRTTSEDSNATLSADEMDENEEKAVRFMTTLPKPLMTENSFNPGQLPMFEGLGSRISSPYAPSPDQRQGPNNGPACVRDLIHSAIVKNLDKDKSVVPAQMPEDFKRRLASTASNLGNGRRNDVDVAFLARTVEDSSSRPPSNHLHPRSASGPNPTPKSPNRPELVPPPSASPSRRDLSPHIDDKNRLIRSPAAPAGQVHANYQFSNRQSLSADFQTARQMHVEQGASGQSGQQHPQENGQSGLRQFEQNQQQQQPQPGVLPAGAMQVDPRFLQSLYGAPYLYMAPQGMPYTPMLTPEYMEALAAAGYLAQPVQGLQQQQHQAQLQQAQSQQSQGSSMNQGGQGRPAQGNQPGRSIVLGTGRPGVQEDPQSAPGDSASRLQTLAQNRGMLREMGTPGSSSNRRGKPDIITIDDSRREPPSPNSMTDMRFRPGPHPMVKQENMNDKEPDPSLTAGSLIDVIITRQISSASGRADQPGQPGGGTSQSGSTAQRSAQHQQQQVPKRGEADPHKPFTLGEHIEQIITNDFSRKDNLSSPVGGTMVGAVGMVGFPQFQQRMDASWKRRMRMDEVGPAVAGNQVSPPQTMYNKPPSTQPSTVEYEPISPPEREASESGEDSQDNCGTRRPGL</sequence>
<feature type="compositionally biased region" description="Low complexity" evidence="3">
    <location>
        <begin position="1140"/>
        <end position="1155"/>
    </location>
</feature>
<dbReference type="GO" id="GO:0006357">
    <property type="term" value="P:regulation of transcription by RNA polymerase II"/>
    <property type="evidence" value="ECO:0007669"/>
    <property type="project" value="TreeGrafter"/>
</dbReference>
<evidence type="ECO:0000313" key="6">
    <source>
        <dbReference type="EMBL" id="GAV02064.1"/>
    </source>
</evidence>
<organism evidence="6 7">
    <name type="scientific">Ramazzottius varieornatus</name>
    <name type="common">Water bear</name>
    <name type="synonym">Tardigrade</name>
    <dbReference type="NCBI Taxonomy" id="947166"/>
    <lineage>
        <taxon>Eukaryota</taxon>
        <taxon>Metazoa</taxon>
        <taxon>Ecdysozoa</taxon>
        <taxon>Tardigrada</taxon>
        <taxon>Eutardigrada</taxon>
        <taxon>Parachela</taxon>
        <taxon>Hypsibioidea</taxon>
        <taxon>Ramazzottiidae</taxon>
        <taxon>Ramazzottius</taxon>
    </lineage>
</organism>
<dbReference type="InterPro" id="IPR017884">
    <property type="entry name" value="SANT_dom"/>
</dbReference>
<feature type="region of interest" description="Disordered" evidence="3">
    <location>
        <begin position="1227"/>
        <end position="1282"/>
    </location>
</feature>
<dbReference type="PROSITE" id="PS50090">
    <property type="entry name" value="MYB_LIKE"/>
    <property type="match status" value="1"/>
</dbReference>
<proteinExistence type="inferred from homology"/>
<feature type="compositionally biased region" description="Polar residues" evidence="3">
    <location>
        <begin position="1232"/>
        <end position="1251"/>
    </location>
</feature>
<feature type="region of interest" description="Disordered" evidence="3">
    <location>
        <begin position="626"/>
        <end position="676"/>
    </location>
</feature>
<evidence type="ECO:0000259" key="4">
    <source>
        <dbReference type="PROSITE" id="PS50090"/>
    </source>
</evidence>
<dbReference type="OrthoDB" id="10258692at2759"/>
<evidence type="ECO:0000256" key="2">
    <source>
        <dbReference type="ARBA" id="ARBA00010097"/>
    </source>
</evidence>
<dbReference type="GO" id="GO:0000785">
    <property type="term" value="C:chromatin"/>
    <property type="evidence" value="ECO:0007669"/>
    <property type="project" value="TreeGrafter"/>
</dbReference>
<feature type="compositionally biased region" description="Low complexity" evidence="3">
    <location>
        <begin position="976"/>
        <end position="996"/>
    </location>
</feature>
<dbReference type="GO" id="GO:0005654">
    <property type="term" value="C:nucleoplasm"/>
    <property type="evidence" value="ECO:0007669"/>
    <property type="project" value="UniProtKB-ARBA"/>
</dbReference>
<feature type="region of interest" description="Disordered" evidence="3">
    <location>
        <begin position="309"/>
        <end position="335"/>
    </location>
</feature>